<name>A0A4U3L223_9BACT</name>
<dbReference type="InterPro" id="IPR000601">
    <property type="entry name" value="PKD_dom"/>
</dbReference>
<evidence type="ECO:0000259" key="2">
    <source>
        <dbReference type="PROSITE" id="PS50093"/>
    </source>
</evidence>
<dbReference type="InterPro" id="IPR022409">
    <property type="entry name" value="PKD/Chitinase_dom"/>
</dbReference>
<organism evidence="3 4">
    <name type="scientific">Ilyomonas limi</name>
    <dbReference type="NCBI Taxonomy" id="2575867"/>
    <lineage>
        <taxon>Bacteria</taxon>
        <taxon>Pseudomonadati</taxon>
        <taxon>Bacteroidota</taxon>
        <taxon>Chitinophagia</taxon>
        <taxon>Chitinophagales</taxon>
        <taxon>Chitinophagaceae</taxon>
        <taxon>Ilyomonas</taxon>
    </lineage>
</organism>
<dbReference type="InterPro" id="IPR035986">
    <property type="entry name" value="PKD_dom_sf"/>
</dbReference>
<dbReference type="Gene3D" id="2.60.40.10">
    <property type="entry name" value="Immunoglobulins"/>
    <property type="match status" value="2"/>
</dbReference>
<evidence type="ECO:0000313" key="4">
    <source>
        <dbReference type="Proteomes" id="UP000305848"/>
    </source>
</evidence>
<dbReference type="RefSeq" id="WP_137262534.1">
    <property type="nucleotide sequence ID" value="NZ_SZQL01000011.1"/>
</dbReference>
<evidence type="ECO:0000313" key="3">
    <source>
        <dbReference type="EMBL" id="TKK67517.1"/>
    </source>
</evidence>
<gene>
    <name evidence="3" type="ORF">FC093_14610</name>
</gene>
<protein>
    <submittedName>
        <fullName evidence="3">PKD domain-containing protein</fullName>
    </submittedName>
</protein>
<accession>A0A4U3L223</accession>
<sequence length="878" mass="94586">MIKRLLIVLLVCFCAGRGFAGHIAGGELYYQYISAGSAANTNKYQITLRLFRECNPIGQAAQLPGVVRIGIFRNNGAVLTKDVTQSDFILLKLKTPLTCIINKPDVCYQVAYYTFTVDLPIIPEEYVAAYQTCCRSNSILNVQQYAIPGSPVPGEGSTYSCNIPGTNILNNDINSSAAFALKDTVLVCSSKKIDLDFSATDPDGDSLSYSFCAAYNRGASTDASIIAPSAPPYQSVTYKSGYSGESPLGSNIVIDPATGKINGEAPPAGAYVVNVCVTEWRNGDIISVHRKDFIVRVSNCDFAAAELDAAYATCDGFTAHLENESTSSGINSYYWEFGVNGDTSSLPTPDYTFKDTGVYTVKLVVNRGQECSDSTTALVNVFPGFEPAFTKAGGCYKSPVQFTDATSTAYGVVNSWRWDFGDNATLTDTASIDAAAYQFPAPGEYDVKLTVTNSKGCLDSIITPVTITDKPTLVLPFKDTLICKGDTLRLAASSDVPVAYSWLPAYNQLNANTARPLVYPASSTAYSVTADDGNGCIGTDTIQVHVADKVDLQLRKDSVICLTDTVRLRPQTNALYFTWSPANAVDNATSKEPAARPLAATTYQLHAAISEKCYADAAITITPAPYPEAIAGVANPICYGFTTQLDAAYKGSIFEWSPVNSLLNANTLTPIAGPQETTTYTLMVRDTTTTGCPKPVYDTVTVRVIPQVHVFAGNDTNIVTKQPLHLKATGAEFYQWEPATGMTNPEDNEPVVILNGTEDAVTYHVKGTTADGCFGYDTLTVFVYKTLPQIFLPTAFTPNNDGLNDRLIPILAGIKNLELFSIYNRWGQLLYSTSAAGQGWDGTAAGNKQPEGSYIYVIRAIDYLDKPIIKKGSVVLIR</sequence>
<dbReference type="OrthoDB" id="1490014at2"/>
<proteinExistence type="predicted"/>
<reference evidence="3 4" key="1">
    <citation type="submission" date="2019-05" db="EMBL/GenBank/DDBJ databases">
        <title>Panacibacter sp. strain 17mud1-8 Genome sequencing and assembly.</title>
        <authorList>
            <person name="Chhetri G."/>
        </authorList>
    </citation>
    <scope>NUCLEOTIDE SEQUENCE [LARGE SCALE GENOMIC DNA]</scope>
    <source>
        <strain evidence="3 4">17mud1-8</strain>
    </source>
</reference>
<dbReference type="NCBIfam" id="TIGR04131">
    <property type="entry name" value="Bac_Flav_CTERM"/>
    <property type="match status" value="1"/>
</dbReference>
<dbReference type="PROSITE" id="PS50093">
    <property type="entry name" value="PKD"/>
    <property type="match status" value="2"/>
</dbReference>
<comment type="caution">
    <text evidence="3">The sequence shown here is derived from an EMBL/GenBank/DDBJ whole genome shotgun (WGS) entry which is preliminary data.</text>
</comment>
<dbReference type="CDD" id="cd00146">
    <property type="entry name" value="PKD"/>
    <property type="match status" value="2"/>
</dbReference>
<feature type="domain" description="PKD" evidence="2">
    <location>
        <begin position="321"/>
        <end position="366"/>
    </location>
</feature>
<dbReference type="Pfam" id="PF18911">
    <property type="entry name" value="PKD_4"/>
    <property type="match status" value="2"/>
</dbReference>
<dbReference type="EMBL" id="SZQL01000011">
    <property type="protein sequence ID" value="TKK67517.1"/>
    <property type="molecule type" value="Genomic_DNA"/>
</dbReference>
<dbReference type="InterPro" id="IPR013783">
    <property type="entry name" value="Ig-like_fold"/>
</dbReference>
<dbReference type="InterPro" id="IPR026341">
    <property type="entry name" value="T9SS_type_B"/>
</dbReference>
<dbReference type="SUPFAM" id="SSF49299">
    <property type="entry name" value="PKD domain"/>
    <property type="match status" value="2"/>
</dbReference>
<feature type="signal peptide" evidence="1">
    <location>
        <begin position="1"/>
        <end position="20"/>
    </location>
</feature>
<dbReference type="Pfam" id="PF13585">
    <property type="entry name" value="CHU_C"/>
    <property type="match status" value="1"/>
</dbReference>
<dbReference type="AlphaFoldDB" id="A0A4U3L223"/>
<feature type="domain" description="PKD" evidence="2">
    <location>
        <begin position="415"/>
        <end position="468"/>
    </location>
</feature>
<keyword evidence="1" id="KW-0732">Signal</keyword>
<feature type="chain" id="PRO_5020504881" evidence="1">
    <location>
        <begin position="21"/>
        <end position="878"/>
    </location>
</feature>
<keyword evidence="4" id="KW-1185">Reference proteome</keyword>
<dbReference type="Proteomes" id="UP000305848">
    <property type="component" value="Unassembled WGS sequence"/>
</dbReference>
<evidence type="ECO:0000256" key="1">
    <source>
        <dbReference type="SAM" id="SignalP"/>
    </source>
</evidence>
<dbReference type="SMART" id="SM00089">
    <property type="entry name" value="PKD"/>
    <property type="match status" value="2"/>
</dbReference>